<dbReference type="EMBL" id="JADEWL010000051">
    <property type="protein sequence ID" value="MBE9214145.1"/>
    <property type="molecule type" value="Genomic_DNA"/>
</dbReference>
<proteinExistence type="predicted"/>
<dbReference type="AlphaFoldDB" id="A0A8J7F5H9"/>
<evidence type="ECO:0000256" key="2">
    <source>
        <dbReference type="SAM" id="Phobius"/>
    </source>
</evidence>
<evidence type="ECO:0000259" key="3">
    <source>
        <dbReference type="SMART" id="SM00909"/>
    </source>
</evidence>
<dbReference type="Pfam" id="PF10646">
    <property type="entry name" value="Germane"/>
    <property type="match status" value="1"/>
</dbReference>
<dbReference type="RefSeq" id="WP_193921639.1">
    <property type="nucleotide sequence ID" value="NZ_JADEWL010000051.1"/>
</dbReference>
<accession>A0A8J7F5H9</accession>
<evidence type="ECO:0000313" key="4">
    <source>
        <dbReference type="EMBL" id="MBE9214145.1"/>
    </source>
</evidence>
<feature type="domain" description="GerMN" evidence="3">
    <location>
        <begin position="126"/>
        <end position="212"/>
    </location>
</feature>
<evidence type="ECO:0000313" key="5">
    <source>
        <dbReference type="Proteomes" id="UP000620559"/>
    </source>
</evidence>
<keyword evidence="2" id="KW-0812">Transmembrane</keyword>
<keyword evidence="2" id="KW-0472">Membrane</keyword>
<feature type="transmembrane region" description="Helical" evidence="2">
    <location>
        <begin position="12"/>
        <end position="31"/>
    </location>
</feature>
<feature type="region of interest" description="Disordered" evidence="1">
    <location>
        <begin position="38"/>
        <end position="72"/>
    </location>
</feature>
<dbReference type="InterPro" id="IPR019606">
    <property type="entry name" value="GerMN"/>
</dbReference>
<sequence>MKTQNTRPVQQNIFIIYILLLLSLVVSVVWLNGLDSNGNSTSTETIPTPTSEQVKKSPISKNNNTVPKPTIPFTIPKPTEKLTAKQNPLVVELQPKAYFLQVEGEEINLVPQPVTIGKGTSKEVALQQTLNHLLSNHQNNQFSSTIPPGTKLLGLQINETGIHVNLSDEFRYGGGSSSMIYRVAQVLYTASSLDSEANIYLSVEGELLNEENPLGGEGIILAEPLTRQQFVKDFSIN</sequence>
<evidence type="ECO:0000256" key="1">
    <source>
        <dbReference type="SAM" id="MobiDB-lite"/>
    </source>
</evidence>
<dbReference type="SMART" id="SM00909">
    <property type="entry name" value="Germane"/>
    <property type="match status" value="1"/>
</dbReference>
<feature type="compositionally biased region" description="Low complexity" evidence="1">
    <location>
        <begin position="40"/>
        <end position="52"/>
    </location>
</feature>
<comment type="caution">
    <text evidence="4">The sequence shown here is derived from an EMBL/GenBank/DDBJ whole genome shotgun (WGS) entry which is preliminary data.</text>
</comment>
<gene>
    <name evidence="4" type="ORF">IQ247_15970</name>
</gene>
<keyword evidence="2" id="KW-1133">Transmembrane helix</keyword>
<keyword evidence="5" id="KW-1185">Reference proteome</keyword>
<protein>
    <submittedName>
        <fullName evidence="4">GerMN domain-containing protein</fullName>
    </submittedName>
</protein>
<reference evidence="4" key="1">
    <citation type="submission" date="2020-10" db="EMBL/GenBank/DDBJ databases">
        <authorList>
            <person name="Castelo-Branco R."/>
            <person name="Eusebio N."/>
            <person name="Adriana R."/>
            <person name="Vieira A."/>
            <person name="Brugerolle De Fraissinette N."/>
            <person name="Rezende De Castro R."/>
            <person name="Schneider M.P."/>
            <person name="Vasconcelos V."/>
            <person name="Leao P.N."/>
        </authorList>
    </citation>
    <scope>NUCLEOTIDE SEQUENCE</scope>
    <source>
        <strain evidence="4">LEGE 06105</strain>
    </source>
</reference>
<name>A0A8J7F5H9_9CYAN</name>
<organism evidence="4 5">
    <name type="scientific">Plectonema cf. radiosum LEGE 06105</name>
    <dbReference type="NCBI Taxonomy" id="945769"/>
    <lineage>
        <taxon>Bacteria</taxon>
        <taxon>Bacillati</taxon>
        <taxon>Cyanobacteriota</taxon>
        <taxon>Cyanophyceae</taxon>
        <taxon>Oscillatoriophycideae</taxon>
        <taxon>Oscillatoriales</taxon>
        <taxon>Microcoleaceae</taxon>
        <taxon>Plectonema</taxon>
    </lineage>
</organism>
<dbReference type="Proteomes" id="UP000620559">
    <property type="component" value="Unassembled WGS sequence"/>
</dbReference>